<dbReference type="Gene3D" id="1.10.150.60">
    <property type="entry name" value="ARID DNA-binding domain"/>
    <property type="match status" value="1"/>
</dbReference>
<feature type="region of interest" description="Disordered" evidence="1">
    <location>
        <begin position="313"/>
        <end position="347"/>
    </location>
</feature>
<feature type="region of interest" description="Disordered" evidence="1">
    <location>
        <begin position="92"/>
        <end position="144"/>
    </location>
</feature>
<feature type="compositionally biased region" description="Low complexity" evidence="1">
    <location>
        <begin position="162"/>
        <end position="193"/>
    </location>
</feature>
<dbReference type="InterPro" id="IPR001606">
    <property type="entry name" value="ARID_dom"/>
</dbReference>
<feature type="region of interest" description="Disordered" evidence="1">
    <location>
        <begin position="232"/>
        <end position="289"/>
    </location>
</feature>
<reference evidence="3 4" key="1">
    <citation type="submission" date="2018-11" db="EMBL/GenBank/DDBJ databases">
        <title>Genome sequence of Apiotrichum porosum DSM 27194.</title>
        <authorList>
            <person name="Aliyu H."/>
            <person name="Gorte O."/>
            <person name="Ochsenreither K."/>
        </authorList>
    </citation>
    <scope>NUCLEOTIDE SEQUENCE [LARGE SCALE GENOMIC DNA]</scope>
    <source>
        <strain evidence="3 4">DSM 27194</strain>
    </source>
</reference>
<feature type="region of interest" description="Disordered" evidence="1">
    <location>
        <begin position="492"/>
        <end position="557"/>
    </location>
</feature>
<feature type="compositionally biased region" description="Polar residues" evidence="1">
    <location>
        <begin position="1"/>
        <end position="11"/>
    </location>
</feature>
<feature type="region of interest" description="Disordered" evidence="1">
    <location>
        <begin position="612"/>
        <end position="670"/>
    </location>
</feature>
<evidence type="ECO:0000256" key="1">
    <source>
        <dbReference type="SAM" id="MobiDB-lite"/>
    </source>
</evidence>
<feature type="compositionally biased region" description="Low complexity" evidence="1">
    <location>
        <begin position="615"/>
        <end position="639"/>
    </location>
</feature>
<dbReference type="GeneID" id="39592112"/>
<organism evidence="3 4">
    <name type="scientific">Apiotrichum porosum</name>
    <dbReference type="NCBI Taxonomy" id="105984"/>
    <lineage>
        <taxon>Eukaryota</taxon>
        <taxon>Fungi</taxon>
        <taxon>Dikarya</taxon>
        <taxon>Basidiomycota</taxon>
        <taxon>Agaricomycotina</taxon>
        <taxon>Tremellomycetes</taxon>
        <taxon>Trichosporonales</taxon>
        <taxon>Trichosporonaceae</taxon>
        <taxon>Apiotrichum</taxon>
    </lineage>
</organism>
<evidence type="ECO:0000259" key="2">
    <source>
        <dbReference type="PROSITE" id="PS51011"/>
    </source>
</evidence>
<evidence type="ECO:0000313" key="3">
    <source>
        <dbReference type="EMBL" id="RSH82585.1"/>
    </source>
</evidence>
<feature type="compositionally biased region" description="Pro residues" evidence="1">
    <location>
        <begin position="498"/>
        <end position="515"/>
    </location>
</feature>
<dbReference type="InterPro" id="IPR036431">
    <property type="entry name" value="ARID_dom_sf"/>
</dbReference>
<feature type="compositionally biased region" description="Low complexity" evidence="1">
    <location>
        <begin position="247"/>
        <end position="289"/>
    </location>
</feature>
<dbReference type="Proteomes" id="UP000279236">
    <property type="component" value="Unassembled WGS sequence"/>
</dbReference>
<dbReference type="GO" id="GO:0003677">
    <property type="term" value="F:DNA binding"/>
    <property type="evidence" value="ECO:0007669"/>
    <property type="project" value="InterPro"/>
</dbReference>
<feature type="compositionally biased region" description="Pro residues" evidence="1">
    <location>
        <begin position="548"/>
        <end position="557"/>
    </location>
</feature>
<dbReference type="AlphaFoldDB" id="A0A427XV24"/>
<gene>
    <name evidence="3" type="ORF">EHS24_007569</name>
</gene>
<feature type="compositionally biased region" description="Low complexity" evidence="1">
    <location>
        <begin position="651"/>
        <end position="666"/>
    </location>
</feature>
<feature type="compositionally biased region" description="Low complexity" evidence="1">
    <location>
        <begin position="533"/>
        <end position="547"/>
    </location>
</feature>
<comment type="caution">
    <text evidence="3">The sequence shown here is derived from an EMBL/GenBank/DDBJ whole genome shotgun (WGS) entry which is preliminary data.</text>
</comment>
<dbReference type="EMBL" id="RSCE01000005">
    <property type="protein sequence ID" value="RSH82585.1"/>
    <property type="molecule type" value="Genomic_DNA"/>
</dbReference>
<proteinExistence type="predicted"/>
<sequence>MSHQAGQATSTDGDHSLQPGGPLAGQQQQQQQQQHTPGPSATAAAHAAAVTAAPGTIELSAQQEAILQQFAARNAGNPAAAPFFANLPNLTLPQNRKTSASSTTAAPTNGNSPAAAASASTLLSTSGSSPSAQPGQQPDVASLQAQLQARLIQSQQQAMQAAALRGAGGQTMQPGQQQQQQQQQQQGGAAAPTGGPPKPPNGLPDWAAAAAANGMLNLGTDREAIMKQLQALHASHQQRAKHAPGIAVPSPVNPGPAAASPASVAAPSPAGGSVSAPSPAATIPTPLSTSQLLPADAASAPSPGIMSALAQAVRQPATPTTPGPAGPAGPAGVRPPGGMPPGGGQIRQPMLQKQQLLNSIVAFYRQTNQPLPTEVFNGERDGAFKLGGNWVELTEMFVMVFRLGGMTKLLQGNIADHAVWQAILASKNIPVNLPEAVALPRQPGQDPSAPPQMTTSAVQYLVAAYRAWIFAFEQAMARSKLAAFQKQQAMAAAAGGTPRPPLAGSPAGPTPPGGPPSVATPETAGPRTPATLPAAPSPQASFSAPSPAVVPAPSPAVAAPTPPVISAPSPAAVAPAIPTPAPVQAPTPTAPPPAPIAPSHVVAEAPVAPPKPKLDLSLPSAAAPSPTVAEAPPAAAPSPVNGGGAMKRKSSTPASAVATPVSAVPSEPRGPKRARYKVEYRPLHFPQPSMGGWDERTIASAFPKHNLGRPTRSLHELQVDVESVLMGLRSRIPTEIGYGLTVLSMLSMPLHDGQVNSLPIEPLIDVYLEVLDLVAEAALGEDGVDGWLKEQAAAEKDKDKSTTTPRASASRDFGRLSYAQLEQLGRDFDFKVEDDDAEFTGPQEQTGGRTDIVFAGLNIIRNFSLFEANRARMARPELFNVLAAVTDQSLARLPGERDSVKPYSILELARVRRDAVSIIANLGQQFDLRLIPHASVLSVFRLLASFLASAWECNRSRDPGFGPCVSIRDVPPVGVLSIDRALEAFCRLALLDHNREVFAAVVPGDELVALFAGLIKLFPLSARDVEAMHSIEDYLGRVELIALCVYSLAFLAPLPARAGMRSTSGATALLTRLVFDLTPRAADLKASAFGSLVRRVAETLGVLNGTVNPGGMADRMSFSAGGVDGKGWRFASEVVQPGWLAHDAERLLESMGWGRGDRCWRVDPPTFAELDGLWCG</sequence>
<dbReference type="PROSITE" id="PS51011">
    <property type="entry name" value="ARID"/>
    <property type="match status" value="1"/>
</dbReference>
<feature type="compositionally biased region" description="Low complexity" evidence="1">
    <location>
        <begin position="41"/>
        <end position="50"/>
    </location>
</feature>
<keyword evidence="4" id="KW-1185">Reference proteome</keyword>
<dbReference type="STRING" id="105984.A0A427XV24"/>
<feature type="region of interest" description="Disordered" evidence="1">
    <location>
        <begin position="162"/>
        <end position="206"/>
    </location>
</feature>
<accession>A0A427XV24</accession>
<evidence type="ECO:0000313" key="4">
    <source>
        <dbReference type="Proteomes" id="UP000279236"/>
    </source>
</evidence>
<protein>
    <recommendedName>
        <fullName evidence="2">ARID domain-containing protein</fullName>
    </recommendedName>
</protein>
<feature type="domain" description="ARID" evidence="2">
    <location>
        <begin position="350"/>
        <end position="477"/>
    </location>
</feature>
<name>A0A427XV24_9TREE</name>
<dbReference type="RefSeq" id="XP_028476817.1">
    <property type="nucleotide sequence ID" value="XM_028622924.1"/>
</dbReference>
<feature type="region of interest" description="Disordered" evidence="1">
    <location>
        <begin position="1"/>
        <end position="50"/>
    </location>
</feature>
<feature type="compositionally biased region" description="Low complexity" evidence="1">
    <location>
        <begin position="98"/>
        <end position="144"/>
    </location>
</feature>
<dbReference type="OrthoDB" id="1938591at2759"/>